<gene>
    <name evidence="1" type="ORF">HNO88_003890</name>
</gene>
<evidence type="ECO:0000313" key="1">
    <source>
        <dbReference type="EMBL" id="MBB4860546.1"/>
    </source>
</evidence>
<proteinExistence type="predicted"/>
<protein>
    <recommendedName>
        <fullName evidence="3">GntR family transcriptional regulator</fullName>
    </recommendedName>
</protein>
<dbReference type="RefSeq" id="WP_184249514.1">
    <property type="nucleotide sequence ID" value="NZ_JACHLR010000024.1"/>
</dbReference>
<dbReference type="AlphaFoldDB" id="A0A7W7KD41"/>
<reference evidence="1 2" key="1">
    <citation type="submission" date="2020-08" db="EMBL/GenBank/DDBJ databases">
        <title>Functional genomics of gut bacteria from endangered species of beetles.</title>
        <authorList>
            <person name="Carlos-Shanley C."/>
        </authorList>
    </citation>
    <scope>NUCLEOTIDE SEQUENCE [LARGE SCALE GENOMIC DNA]</scope>
    <source>
        <strain evidence="1 2">S00245</strain>
    </source>
</reference>
<keyword evidence="2" id="KW-1185">Reference proteome</keyword>
<organism evidence="1 2">
    <name type="scientific">Novosphingobium chloroacetimidivorans</name>
    <dbReference type="NCBI Taxonomy" id="1428314"/>
    <lineage>
        <taxon>Bacteria</taxon>
        <taxon>Pseudomonadati</taxon>
        <taxon>Pseudomonadota</taxon>
        <taxon>Alphaproteobacteria</taxon>
        <taxon>Sphingomonadales</taxon>
        <taxon>Sphingomonadaceae</taxon>
        <taxon>Novosphingobium</taxon>
    </lineage>
</organism>
<dbReference type="Proteomes" id="UP000555448">
    <property type="component" value="Unassembled WGS sequence"/>
</dbReference>
<dbReference type="EMBL" id="JACHLR010000024">
    <property type="protein sequence ID" value="MBB4860546.1"/>
    <property type="molecule type" value="Genomic_DNA"/>
</dbReference>
<comment type="caution">
    <text evidence="1">The sequence shown here is derived from an EMBL/GenBank/DDBJ whole genome shotgun (WGS) entry which is preliminary data.</text>
</comment>
<evidence type="ECO:0000313" key="2">
    <source>
        <dbReference type="Proteomes" id="UP000555448"/>
    </source>
</evidence>
<name>A0A7W7KD41_9SPHN</name>
<accession>A0A7W7KD41</accession>
<sequence>MGQAQVDREHIYNTLRREIVDGTIASDQLVTSVEVEDRFSTAAKVAPQIISALAVDGYLRKTKGGYVPEHWSHDEVEEILTQLQMLHEICALHWRGHEGRKAAELEASRLGYEAGGTSDARFLAILEWLRAGMALANSTIVVDLAVLVARPAIFRIIWAMIESAPELRHAMVEVEIALTVSDYLAPRDAVTRFWSIVLARHAGSADRTLEPCGLGGEFEIIEPTLAGKIPAFGRSEYRSEALLPRFKDSHASAQPLPVLSTRSARP</sequence>
<evidence type="ECO:0008006" key="3">
    <source>
        <dbReference type="Google" id="ProtNLM"/>
    </source>
</evidence>